<keyword evidence="4" id="KW-1185">Reference proteome</keyword>
<dbReference type="Proteomes" id="UP000243459">
    <property type="component" value="Chromosome 2"/>
</dbReference>
<dbReference type="OrthoDB" id="603213at2759"/>
<evidence type="ECO:0000256" key="2">
    <source>
        <dbReference type="SAM" id="SignalP"/>
    </source>
</evidence>
<dbReference type="PANTHER" id="PTHR33184">
    <property type="entry name" value="PROTEIN TAPETUM DETERMINANT 1-LIKE-RELATED"/>
    <property type="match status" value="1"/>
</dbReference>
<proteinExistence type="predicted"/>
<protein>
    <submittedName>
        <fullName evidence="3">Uncharacterized protein</fullName>
    </submittedName>
</protein>
<evidence type="ECO:0000256" key="1">
    <source>
        <dbReference type="ARBA" id="ARBA00022729"/>
    </source>
</evidence>
<accession>A0A5P1FML6</accession>
<dbReference type="Pfam" id="PF24068">
    <property type="entry name" value="TPD1_C"/>
    <property type="match status" value="1"/>
</dbReference>
<feature type="signal peptide" evidence="2">
    <location>
        <begin position="1"/>
        <end position="23"/>
    </location>
</feature>
<dbReference type="AlphaFoldDB" id="A0A5P1FML6"/>
<dbReference type="PANTHER" id="PTHR33184:SF72">
    <property type="entry name" value="BETA-1,3-N-ACETYLGLUCOSAMINYLTRANSFERASE FAMILY PROTEIN"/>
    <property type="match status" value="1"/>
</dbReference>
<feature type="chain" id="PRO_5024288833" evidence="2">
    <location>
        <begin position="24"/>
        <end position="124"/>
    </location>
</feature>
<organism evidence="3 4">
    <name type="scientific">Asparagus officinalis</name>
    <name type="common">Garden asparagus</name>
    <dbReference type="NCBI Taxonomy" id="4686"/>
    <lineage>
        <taxon>Eukaryota</taxon>
        <taxon>Viridiplantae</taxon>
        <taxon>Streptophyta</taxon>
        <taxon>Embryophyta</taxon>
        <taxon>Tracheophyta</taxon>
        <taxon>Spermatophyta</taxon>
        <taxon>Magnoliopsida</taxon>
        <taxon>Liliopsida</taxon>
        <taxon>Asparagales</taxon>
        <taxon>Asparagaceae</taxon>
        <taxon>Asparagoideae</taxon>
        <taxon>Asparagus</taxon>
    </lineage>
</organism>
<dbReference type="EMBL" id="CM007382">
    <property type="protein sequence ID" value="ONK77860.1"/>
    <property type="molecule type" value="Genomic_DNA"/>
</dbReference>
<gene>
    <name evidence="3" type="ORF">A4U43_C02F11540</name>
</gene>
<dbReference type="OMA" id="NTCNCFQ"/>
<dbReference type="InterPro" id="IPR040361">
    <property type="entry name" value="TPD1"/>
</dbReference>
<dbReference type="GO" id="GO:0001709">
    <property type="term" value="P:cell fate determination"/>
    <property type="evidence" value="ECO:0007669"/>
    <property type="project" value="TreeGrafter"/>
</dbReference>
<evidence type="ECO:0000313" key="4">
    <source>
        <dbReference type="Proteomes" id="UP000243459"/>
    </source>
</evidence>
<reference evidence="4" key="1">
    <citation type="journal article" date="2017" name="Nat. Commun.">
        <title>The asparagus genome sheds light on the origin and evolution of a young Y chromosome.</title>
        <authorList>
            <person name="Harkess A."/>
            <person name="Zhou J."/>
            <person name="Xu C."/>
            <person name="Bowers J.E."/>
            <person name="Van der Hulst R."/>
            <person name="Ayyampalayam S."/>
            <person name="Mercati F."/>
            <person name="Riccardi P."/>
            <person name="McKain M.R."/>
            <person name="Kakrana A."/>
            <person name="Tang H."/>
            <person name="Ray J."/>
            <person name="Groenendijk J."/>
            <person name="Arikit S."/>
            <person name="Mathioni S.M."/>
            <person name="Nakano M."/>
            <person name="Shan H."/>
            <person name="Telgmann-Rauber A."/>
            <person name="Kanno A."/>
            <person name="Yue Z."/>
            <person name="Chen H."/>
            <person name="Li W."/>
            <person name="Chen Y."/>
            <person name="Xu X."/>
            <person name="Zhang Y."/>
            <person name="Luo S."/>
            <person name="Chen H."/>
            <person name="Gao J."/>
            <person name="Mao Z."/>
            <person name="Pires J.C."/>
            <person name="Luo M."/>
            <person name="Kudrna D."/>
            <person name="Wing R.A."/>
            <person name="Meyers B.C."/>
            <person name="Yi K."/>
            <person name="Kong H."/>
            <person name="Lavrijsen P."/>
            <person name="Sunseri F."/>
            <person name="Falavigna A."/>
            <person name="Ye Y."/>
            <person name="Leebens-Mack J.H."/>
            <person name="Chen G."/>
        </authorList>
    </citation>
    <scope>NUCLEOTIDE SEQUENCE [LARGE SCALE GENOMIC DNA]</scope>
    <source>
        <strain evidence="4">cv. DH0086</strain>
    </source>
</reference>
<keyword evidence="1 2" id="KW-0732">Signal</keyword>
<dbReference type="Gramene" id="ONK77860">
    <property type="protein sequence ID" value="ONK77860"/>
    <property type="gene ID" value="A4U43_C02F11540"/>
</dbReference>
<sequence>MAAFLKLFSALTVLSIILNKGWAAPCSKSDITVQQVKTGGIIEGKPEYKVLVSNNGKCIQSKVIMRCYGLSSVETVDPRAIRPLDEERCIVHSGRPLGRGASIAFKYAWMTPQDFPVISSQIHN</sequence>
<evidence type="ECO:0000313" key="3">
    <source>
        <dbReference type="EMBL" id="ONK77860.1"/>
    </source>
</evidence>
<name>A0A5P1FML6_ASPOF</name>